<dbReference type="Proteomes" id="UP000595231">
    <property type="component" value="Chromosome"/>
</dbReference>
<gene>
    <name evidence="3" type="ORF">I6I07_27470</name>
</gene>
<organism evidence="3 4">
    <name type="scientific">Achromobacter deleyi</name>
    <dbReference type="NCBI Taxonomy" id="1353891"/>
    <lineage>
        <taxon>Bacteria</taxon>
        <taxon>Pseudomonadati</taxon>
        <taxon>Pseudomonadota</taxon>
        <taxon>Betaproteobacteria</taxon>
        <taxon>Burkholderiales</taxon>
        <taxon>Alcaligenaceae</taxon>
        <taxon>Achromobacter</taxon>
    </lineage>
</organism>
<dbReference type="InterPro" id="IPR002925">
    <property type="entry name" value="Dienelactn_hydro"/>
</dbReference>
<evidence type="ECO:0000256" key="1">
    <source>
        <dbReference type="SAM" id="SignalP"/>
    </source>
</evidence>
<evidence type="ECO:0000259" key="2">
    <source>
        <dbReference type="Pfam" id="PF01738"/>
    </source>
</evidence>
<protein>
    <submittedName>
        <fullName evidence="3">Dienelactone hydrolase family protein</fullName>
    </submittedName>
</protein>
<dbReference type="SUPFAM" id="SSF53474">
    <property type="entry name" value="alpha/beta-Hydrolases"/>
    <property type="match status" value="1"/>
</dbReference>
<feature type="signal peptide" evidence="1">
    <location>
        <begin position="1"/>
        <end position="20"/>
    </location>
</feature>
<dbReference type="GO" id="GO:0016787">
    <property type="term" value="F:hydrolase activity"/>
    <property type="evidence" value="ECO:0007669"/>
    <property type="project" value="UniProtKB-KW"/>
</dbReference>
<evidence type="ECO:0000313" key="3">
    <source>
        <dbReference type="EMBL" id="QQB34296.1"/>
    </source>
</evidence>
<dbReference type="Pfam" id="PF01738">
    <property type="entry name" value="DLH"/>
    <property type="match status" value="1"/>
</dbReference>
<feature type="domain" description="Dienelactone hydrolase" evidence="2">
    <location>
        <begin position="92"/>
        <end position="189"/>
    </location>
</feature>
<keyword evidence="1" id="KW-0732">Signal</keyword>
<reference evidence="3 4" key="1">
    <citation type="submission" date="2020-12" db="EMBL/GenBank/DDBJ databases">
        <title>FDA dAtabase for Regulatory Grade micrObial Sequences (FDA-ARGOS): Supporting development and validation of Infectious Disease Dx tests.</title>
        <authorList>
            <person name="Sproer C."/>
            <person name="Gronow S."/>
            <person name="Severitt S."/>
            <person name="Schroder I."/>
            <person name="Tallon L."/>
            <person name="Sadzewicz L."/>
            <person name="Zhao X."/>
            <person name="Boylan J."/>
            <person name="Ott S."/>
            <person name="Bowen H."/>
            <person name="Vavikolanu K."/>
            <person name="Mehta A."/>
            <person name="Aluvathingal J."/>
            <person name="Nadendla S."/>
            <person name="Lowell S."/>
            <person name="Myers T."/>
            <person name="Yan Y."/>
            <person name="Sichtig H."/>
        </authorList>
    </citation>
    <scope>NUCLEOTIDE SEQUENCE [LARGE SCALE GENOMIC DNA]</scope>
    <source>
        <strain evidence="3 4">FDAARGOS_1050</strain>
    </source>
</reference>
<dbReference type="PROSITE" id="PS51257">
    <property type="entry name" value="PROKAR_LIPOPROTEIN"/>
    <property type="match status" value="1"/>
</dbReference>
<sequence length="293" mass="30794">MGVLARIVMIGGIGLLTACAAPPPKLAANESVQKVPVRVALENGGSATGELVVTVFTPAGEGRHPLILINHGRAGDAAGRAKLGRARYAAASRFFTDAGFVVALPVRLGYGVTGGPDLENSGPCGDRRFTPMFDRAASQIDQVLRVMAQRPDVDPDRVVVLGQSVGGGSTVALAAQNPPGVKAAINFAGGAGGDPVRSPGKPCGPERIEASYAAYGQATGLPMLWVYTENDLYWGPDWPKRWVEAYNQAGGHATFVPMGPDGENGHSLFTHSPRKWEPVVAKFLREQGFDMPQ</sequence>
<dbReference type="EMBL" id="CP065997">
    <property type="protein sequence ID" value="QQB34296.1"/>
    <property type="molecule type" value="Genomic_DNA"/>
</dbReference>
<dbReference type="InterPro" id="IPR029058">
    <property type="entry name" value="AB_hydrolase_fold"/>
</dbReference>
<feature type="chain" id="PRO_5032627441" evidence="1">
    <location>
        <begin position="21"/>
        <end position="293"/>
    </location>
</feature>
<dbReference type="InterPro" id="IPR050261">
    <property type="entry name" value="FrsA_esterase"/>
</dbReference>
<accession>A0A7T4E3N6</accession>
<dbReference type="AlphaFoldDB" id="A0A7T4E3N6"/>
<name>A0A7T4E3N6_9BURK</name>
<dbReference type="Gene3D" id="3.40.50.1820">
    <property type="entry name" value="alpha/beta hydrolase"/>
    <property type="match status" value="1"/>
</dbReference>
<keyword evidence="3" id="KW-0378">Hydrolase</keyword>
<proteinExistence type="predicted"/>
<dbReference type="PANTHER" id="PTHR22946">
    <property type="entry name" value="DIENELACTONE HYDROLASE DOMAIN-CONTAINING PROTEIN-RELATED"/>
    <property type="match status" value="1"/>
</dbReference>
<dbReference type="RefSeq" id="WP_198484492.1">
    <property type="nucleotide sequence ID" value="NZ_CP065997.1"/>
</dbReference>
<evidence type="ECO:0000313" key="4">
    <source>
        <dbReference type="Proteomes" id="UP000595231"/>
    </source>
</evidence>